<dbReference type="Proteomes" id="UP000310158">
    <property type="component" value="Unassembled WGS sequence"/>
</dbReference>
<evidence type="ECO:0000256" key="12">
    <source>
        <dbReference type="SAM" id="MobiDB-lite"/>
    </source>
</evidence>
<dbReference type="GO" id="GO:0004816">
    <property type="term" value="F:asparagine-tRNA ligase activity"/>
    <property type="evidence" value="ECO:0007669"/>
    <property type="project" value="UniProtKB-EC"/>
</dbReference>
<dbReference type="OrthoDB" id="1931232at2759"/>
<dbReference type="GO" id="GO:0003676">
    <property type="term" value="F:nucleic acid binding"/>
    <property type="evidence" value="ECO:0007669"/>
    <property type="project" value="InterPro"/>
</dbReference>
<keyword evidence="13" id="KW-0812">Transmembrane</keyword>
<feature type="compositionally biased region" description="Pro residues" evidence="12">
    <location>
        <begin position="23"/>
        <end position="32"/>
    </location>
</feature>
<name>A0A4S4M1D5_9AGAM</name>
<dbReference type="CDD" id="cd04323">
    <property type="entry name" value="AsnRS_cyto_like_N"/>
    <property type="match status" value="1"/>
</dbReference>
<keyword evidence="9" id="KW-0030">Aminoacyl-tRNA synthetase</keyword>
<dbReference type="SUPFAM" id="SSF55681">
    <property type="entry name" value="Class II aaRS and biotin synthetases"/>
    <property type="match status" value="1"/>
</dbReference>
<dbReference type="InterPro" id="IPR048952">
    <property type="entry name" value="AsnRS_N"/>
</dbReference>
<evidence type="ECO:0000256" key="2">
    <source>
        <dbReference type="ARBA" id="ARBA00008226"/>
    </source>
</evidence>
<comment type="subcellular location">
    <subcellularLocation>
        <location evidence="1">Cytoplasm</location>
    </subcellularLocation>
</comment>
<evidence type="ECO:0000313" key="16">
    <source>
        <dbReference type="Proteomes" id="UP000310158"/>
    </source>
</evidence>
<feature type="compositionally biased region" description="Basic and acidic residues" evidence="12">
    <location>
        <begin position="571"/>
        <end position="580"/>
    </location>
</feature>
<feature type="region of interest" description="Disordered" evidence="12">
    <location>
        <begin position="558"/>
        <end position="580"/>
    </location>
</feature>
<dbReference type="PRINTS" id="PR01042">
    <property type="entry name" value="TRNASYNTHASP"/>
</dbReference>
<evidence type="ECO:0000256" key="3">
    <source>
        <dbReference type="ARBA" id="ARBA00012816"/>
    </source>
</evidence>
<accession>A0A4S4M1D5</accession>
<reference evidence="15 16" key="1">
    <citation type="submission" date="2019-02" db="EMBL/GenBank/DDBJ databases">
        <title>Genome sequencing of the rare red list fungi Bondarzewia mesenterica.</title>
        <authorList>
            <person name="Buettner E."/>
            <person name="Kellner H."/>
        </authorList>
    </citation>
    <scope>NUCLEOTIDE SEQUENCE [LARGE SCALE GENOMIC DNA]</scope>
    <source>
        <strain evidence="15 16">DSM 108281</strain>
    </source>
</reference>
<dbReference type="PANTHER" id="PTHR22594">
    <property type="entry name" value="ASPARTYL/LYSYL-TRNA SYNTHETASE"/>
    <property type="match status" value="1"/>
</dbReference>
<keyword evidence="8" id="KW-0648">Protein biosynthesis</keyword>
<comment type="similarity">
    <text evidence="2">Belongs to the class-II aminoacyl-tRNA synthetase family.</text>
</comment>
<evidence type="ECO:0000256" key="4">
    <source>
        <dbReference type="ARBA" id="ARBA00022490"/>
    </source>
</evidence>
<evidence type="ECO:0000256" key="13">
    <source>
        <dbReference type="SAM" id="Phobius"/>
    </source>
</evidence>
<evidence type="ECO:0000256" key="9">
    <source>
        <dbReference type="ARBA" id="ARBA00023146"/>
    </source>
</evidence>
<feature type="domain" description="Aminoacyl-transfer RNA synthetases class-II family profile" evidence="14">
    <location>
        <begin position="759"/>
        <end position="1220"/>
    </location>
</feature>
<sequence length="1460" mass="160431">MIVTDSSPLRKDGPSQGVAAQPLAPPPPPPPYNYTGYDGQTPQNDQATTQIYITAIEVPRESTARRFFKALIVALLIWMLAGMLIRSFVDLADHGHHRRPYMSYHSQDGDPDWDSGHWPPPPPLDMHPEDHVVKCVQGAGWTPIGSRGTHSAQYLATTQFELPFNSDLLFVLSRGSLSHGILRVIEDEKNQTRDKVNVTVDVQYYSREALARASLCSLKRNRNQHGIGIFTPEHRGDDHGRDELTFDVTVRLPSSGKDRSFIPAFETDLQSFAHGLGDLESAYFFGSISLKSTNLPIDVESVSVNNARMSTSNTPIKGSFNISTSLELTTTNAIIDVDASLYNLDSGHPTSLYMTTSNSPLKADVGLYLAANASTSGSYKVEASTSNSPLSLTNTYSPPDSILRLSAKTSNSPARVKLAPAYEGTFLVKTTIFSPTIDRGRDVEDPAGRDRTRSIDVKSMKGGMVMGTASWEPSNIPRGKAGLPPVYVQELGMFEARGHWEDLKYSQIMSTYHVDEAAGSDTTGTGAPDAPYQSIAFALFTRGQDAKVLVRKDAGAPYDEPTQSALKKAKKGADGLEKKKKKAEELAEREAKAKGAEHEHREKLLEQSKQIKLLEDENLPKAVKAKIVNLAPLRSKRIRVLGWVHRLRFQKDIIFIVLRDGTGYLQAVLSGQVAQTYDALTLTLESTVELVGTLQEVPEGKTAPGGHELSVDYWKVLGAAPGGDDAFTNRLNEARKSDPSIQADLRHLVLRGENASSVLRLRAALLRAFRDSYAEHHLLEVTPPCLVQTQVEGGATLFKLNYYGQPAFLTQSSQLYLETCLPSLGDVFCVQESFRAETGDHTRRHLSEYTHLEAELAFITFEDLINHIETIICETVDRLLQNEATAALIKQLNPSFQAPARPFLRLSYVDAIKWLNEHKIQHEAEDAEGNPIKDEHGNIKMVDHVVGDDIAEAAERQMTDIIGTPVFLYGFPAELKAFYMQKMPGGPGEGGKVFTESCDLLMPNVGEIVGGSMRIADIDELLKAYGREGIDPEPYYWFTDQRKYGTCQHGGYGLGVEDEDWKWNRFGSGHWPSPTEHDIPTEDHERLVKCVRGADWTPVDDSSAVFPLMQLATTEFDLPFSSDLLFFLSRGSLSYGSIRVLEGDEPGEKDRVTVSVDVAFRSHEALARANVCSLTSGEGKNGIGIFTPHDHSHRPWQDLLRFDVTVRLPSPGPDEKAFNIPAFHTHFSNFKHHFGALGSAYSFGTVLLKSTNAPVDIKSIVADQGHIVTTNGRIEGSFNTSSSLSLITTNGAISIDASLFNADSDRPTVLYTSSINGVTKVNVSFYATDTSSPGSFFVNTKTTNSPIDLQTTYAPPDSILHLFAHTTNARADVHLPPAYEGTFVLTTTNSQTSIEQREGVEDPAGKGRKRVIQVRDVDKRGRMVKGEVRWMSADADDDLDAGEKGGIVVGTTNSPARLIV</sequence>
<evidence type="ECO:0000256" key="8">
    <source>
        <dbReference type="ARBA" id="ARBA00022917"/>
    </source>
</evidence>
<dbReference type="EC" id="6.1.1.22" evidence="3"/>
<keyword evidence="6" id="KW-0547">Nucleotide-binding</keyword>
<dbReference type="InterPro" id="IPR006195">
    <property type="entry name" value="aa-tRNA-synth_II"/>
</dbReference>
<keyword evidence="5" id="KW-0436">Ligase</keyword>
<dbReference type="SUPFAM" id="SSF50249">
    <property type="entry name" value="Nucleic acid-binding proteins"/>
    <property type="match status" value="1"/>
</dbReference>
<dbReference type="PROSITE" id="PS50862">
    <property type="entry name" value="AA_TRNA_LIGASE_II"/>
    <property type="match status" value="1"/>
</dbReference>
<evidence type="ECO:0000256" key="10">
    <source>
        <dbReference type="ARBA" id="ARBA00029886"/>
    </source>
</evidence>
<evidence type="ECO:0000259" key="14">
    <source>
        <dbReference type="PROSITE" id="PS50862"/>
    </source>
</evidence>
<feature type="region of interest" description="Disordered" evidence="12">
    <location>
        <begin position="1"/>
        <end position="44"/>
    </location>
</feature>
<evidence type="ECO:0000256" key="5">
    <source>
        <dbReference type="ARBA" id="ARBA00022598"/>
    </source>
</evidence>
<feature type="transmembrane region" description="Helical" evidence="13">
    <location>
        <begin position="70"/>
        <end position="89"/>
    </location>
</feature>
<evidence type="ECO:0000256" key="1">
    <source>
        <dbReference type="ARBA" id="ARBA00004496"/>
    </source>
</evidence>
<comment type="caution">
    <text evidence="15">The sequence shown here is derived from an EMBL/GenBank/DDBJ whole genome shotgun (WGS) entry which is preliminary data.</text>
</comment>
<keyword evidence="16" id="KW-1185">Reference proteome</keyword>
<dbReference type="GO" id="GO:0005524">
    <property type="term" value="F:ATP binding"/>
    <property type="evidence" value="ECO:0007669"/>
    <property type="project" value="UniProtKB-KW"/>
</dbReference>
<dbReference type="Pfam" id="PF20917">
    <property type="entry name" value="AsnRS_N"/>
    <property type="match status" value="1"/>
</dbReference>
<evidence type="ECO:0000256" key="7">
    <source>
        <dbReference type="ARBA" id="ARBA00022840"/>
    </source>
</evidence>
<dbReference type="Gene3D" id="2.40.50.140">
    <property type="entry name" value="Nucleic acid-binding proteins"/>
    <property type="match status" value="1"/>
</dbReference>
<dbReference type="InterPro" id="IPR002312">
    <property type="entry name" value="Asp/Asn-tRNA-synth_IIb"/>
</dbReference>
<keyword evidence="13" id="KW-0472">Membrane</keyword>
<evidence type="ECO:0000256" key="11">
    <source>
        <dbReference type="ARBA" id="ARBA00047844"/>
    </source>
</evidence>
<keyword evidence="13" id="KW-1133">Transmembrane helix</keyword>
<organism evidence="15 16">
    <name type="scientific">Bondarzewia mesenterica</name>
    <dbReference type="NCBI Taxonomy" id="1095465"/>
    <lineage>
        <taxon>Eukaryota</taxon>
        <taxon>Fungi</taxon>
        <taxon>Dikarya</taxon>
        <taxon>Basidiomycota</taxon>
        <taxon>Agaricomycotina</taxon>
        <taxon>Agaricomycetes</taxon>
        <taxon>Russulales</taxon>
        <taxon>Bondarzewiaceae</taxon>
        <taxon>Bondarzewia</taxon>
    </lineage>
</organism>
<dbReference type="Gene3D" id="3.30.1910.20">
    <property type="entry name" value="asparaginyl-tRNA synthetase, N-terminal domain"/>
    <property type="match status" value="1"/>
</dbReference>
<evidence type="ECO:0000256" key="6">
    <source>
        <dbReference type="ARBA" id="ARBA00022741"/>
    </source>
</evidence>
<dbReference type="PANTHER" id="PTHR22594:SF16">
    <property type="entry name" value="ASPARAGINE--TRNA LIGASE, CYTOPLASMIC"/>
    <property type="match status" value="1"/>
</dbReference>
<evidence type="ECO:0000313" key="15">
    <source>
        <dbReference type="EMBL" id="THH18675.1"/>
    </source>
</evidence>
<proteinExistence type="inferred from homology"/>
<comment type="catalytic activity">
    <reaction evidence="11">
        <text>tRNA(Asn) + L-asparagine + ATP = L-asparaginyl-tRNA(Asn) + AMP + diphosphate + H(+)</text>
        <dbReference type="Rhea" id="RHEA:11180"/>
        <dbReference type="Rhea" id="RHEA-COMP:9659"/>
        <dbReference type="Rhea" id="RHEA-COMP:9674"/>
        <dbReference type="ChEBI" id="CHEBI:15378"/>
        <dbReference type="ChEBI" id="CHEBI:30616"/>
        <dbReference type="ChEBI" id="CHEBI:33019"/>
        <dbReference type="ChEBI" id="CHEBI:58048"/>
        <dbReference type="ChEBI" id="CHEBI:78442"/>
        <dbReference type="ChEBI" id="CHEBI:78515"/>
        <dbReference type="ChEBI" id="CHEBI:456215"/>
        <dbReference type="EC" id="6.1.1.22"/>
    </reaction>
</comment>
<dbReference type="InterPro" id="IPR004364">
    <property type="entry name" value="Aa-tRNA-synt_II"/>
</dbReference>
<keyword evidence="7" id="KW-0067">ATP-binding</keyword>
<keyword evidence="4" id="KW-0963">Cytoplasm</keyword>
<dbReference type="InterPro" id="IPR045864">
    <property type="entry name" value="aa-tRNA-synth_II/BPL/LPL"/>
</dbReference>
<dbReference type="InterPro" id="IPR012340">
    <property type="entry name" value="NA-bd_OB-fold"/>
</dbReference>
<protein>
    <recommendedName>
        <fullName evidence="3">asparagine--tRNA ligase</fullName>
        <ecNumber evidence="3">6.1.1.22</ecNumber>
    </recommendedName>
    <alternativeName>
        <fullName evidence="10">Asparaginyl-tRNA synthetase</fullName>
    </alternativeName>
</protein>
<dbReference type="Pfam" id="PF00152">
    <property type="entry name" value="tRNA-synt_2"/>
    <property type="match status" value="1"/>
</dbReference>
<dbReference type="Gene3D" id="3.30.930.10">
    <property type="entry name" value="Bira Bifunctional Protein, Domain 2"/>
    <property type="match status" value="1"/>
</dbReference>
<gene>
    <name evidence="15" type="ORF">EW146_g2339</name>
</gene>
<dbReference type="InterPro" id="IPR004365">
    <property type="entry name" value="NA-bd_OB_tRNA"/>
</dbReference>
<dbReference type="Pfam" id="PF01336">
    <property type="entry name" value="tRNA_anti-codon"/>
    <property type="match status" value="1"/>
</dbReference>
<dbReference type="GO" id="GO:0005737">
    <property type="term" value="C:cytoplasm"/>
    <property type="evidence" value="ECO:0007669"/>
    <property type="project" value="UniProtKB-SubCell"/>
</dbReference>
<dbReference type="GO" id="GO:0006421">
    <property type="term" value="P:asparaginyl-tRNA aminoacylation"/>
    <property type="evidence" value="ECO:0007669"/>
    <property type="project" value="TreeGrafter"/>
</dbReference>
<dbReference type="EMBL" id="SGPL01000068">
    <property type="protein sequence ID" value="THH18675.1"/>
    <property type="molecule type" value="Genomic_DNA"/>
</dbReference>